<dbReference type="EMBL" id="JAOSLA010000015">
    <property type="protein sequence ID" value="MCU7238780.1"/>
    <property type="molecule type" value="Genomic_DNA"/>
</dbReference>
<protein>
    <submittedName>
        <fullName evidence="3">Acyltransferase</fullName>
    </submittedName>
</protein>
<keyword evidence="1" id="KW-1133">Transmembrane helix</keyword>
<keyword evidence="3" id="KW-0808">Transferase</keyword>
<keyword evidence="1" id="KW-0812">Transmembrane</keyword>
<feature type="transmembrane region" description="Helical" evidence="1">
    <location>
        <begin position="292"/>
        <end position="314"/>
    </location>
</feature>
<name>A0ABT2VBY3_9PSED</name>
<dbReference type="InterPro" id="IPR002656">
    <property type="entry name" value="Acyl_transf_3_dom"/>
</dbReference>
<evidence type="ECO:0000313" key="4">
    <source>
        <dbReference type="Proteomes" id="UP001139994"/>
    </source>
</evidence>
<organism evidence="3 4">
    <name type="scientific">Pseudomonas peradeniyensis</name>
    <dbReference type="NCBI Taxonomy" id="2745488"/>
    <lineage>
        <taxon>Bacteria</taxon>
        <taxon>Pseudomonadati</taxon>
        <taxon>Pseudomonadota</taxon>
        <taxon>Gammaproteobacteria</taxon>
        <taxon>Pseudomonadales</taxon>
        <taxon>Pseudomonadaceae</taxon>
        <taxon>Pseudomonas</taxon>
    </lineage>
</organism>
<feature type="transmembrane region" description="Helical" evidence="1">
    <location>
        <begin position="12"/>
        <end position="31"/>
    </location>
</feature>
<feature type="transmembrane region" description="Helical" evidence="1">
    <location>
        <begin position="320"/>
        <end position="342"/>
    </location>
</feature>
<dbReference type="GO" id="GO:0016746">
    <property type="term" value="F:acyltransferase activity"/>
    <property type="evidence" value="ECO:0007669"/>
    <property type="project" value="UniProtKB-KW"/>
</dbReference>
<dbReference type="Proteomes" id="UP001139994">
    <property type="component" value="Unassembled WGS sequence"/>
</dbReference>
<feature type="transmembrane region" description="Helical" evidence="1">
    <location>
        <begin position="86"/>
        <end position="104"/>
    </location>
</feature>
<keyword evidence="1" id="KW-0472">Membrane</keyword>
<dbReference type="PANTHER" id="PTHR23028:SF131">
    <property type="entry name" value="BLR2367 PROTEIN"/>
    <property type="match status" value="1"/>
</dbReference>
<evidence type="ECO:0000256" key="1">
    <source>
        <dbReference type="SAM" id="Phobius"/>
    </source>
</evidence>
<dbReference type="PANTHER" id="PTHR23028">
    <property type="entry name" value="ACETYLTRANSFERASE"/>
    <property type="match status" value="1"/>
</dbReference>
<accession>A0ABT2VBY3</accession>
<feature type="transmembrane region" description="Helical" evidence="1">
    <location>
        <begin position="43"/>
        <end position="65"/>
    </location>
</feature>
<dbReference type="Pfam" id="PF01757">
    <property type="entry name" value="Acyl_transf_3"/>
    <property type="match status" value="1"/>
</dbReference>
<dbReference type="InterPro" id="IPR050879">
    <property type="entry name" value="Acyltransferase_3"/>
</dbReference>
<reference evidence="3" key="3">
    <citation type="journal article" date="2023" name="mSystems">
        <title>Charting the Lipopeptidome of Nonpathogenic Pseudomonas.</title>
        <authorList>
            <person name="Cesa-Luna C."/>
            <person name="Geudens N."/>
            <person name="Girard L."/>
            <person name="De Roo V."/>
            <person name="Maklad H.R."/>
            <person name="Martins J.C."/>
            <person name="Hofte M."/>
            <person name="De Mot R."/>
        </authorList>
    </citation>
    <scope>NUCLEOTIDE SEQUENCE</scope>
    <source>
        <strain evidence="3">COR51</strain>
    </source>
</reference>
<keyword evidence="4" id="KW-1185">Reference proteome</keyword>
<proteinExistence type="predicted"/>
<feature type="transmembrane region" description="Helical" evidence="1">
    <location>
        <begin position="144"/>
        <end position="165"/>
    </location>
</feature>
<feature type="domain" description="Acyltransferase 3" evidence="2">
    <location>
        <begin position="8"/>
        <end position="333"/>
    </location>
</feature>
<evidence type="ECO:0000259" key="2">
    <source>
        <dbReference type="Pfam" id="PF01757"/>
    </source>
</evidence>
<feature type="transmembrane region" description="Helical" evidence="1">
    <location>
        <begin position="254"/>
        <end position="272"/>
    </location>
</feature>
<feature type="transmembrane region" description="Helical" evidence="1">
    <location>
        <begin position="195"/>
        <end position="214"/>
    </location>
</feature>
<feature type="transmembrane region" description="Helical" evidence="1">
    <location>
        <begin position="172"/>
        <end position="189"/>
    </location>
</feature>
<keyword evidence="3" id="KW-0012">Acyltransferase</keyword>
<reference evidence="3" key="2">
    <citation type="submission" date="2022-09" db="EMBL/GenBank/DDBJ databases">
        <authorList>
            <person name="Cesa-Luna C."/>
            <person name="Girard L."/>
            <person name="Lood C."/>
            <person name="Hofte M."/>
            <person name="De Mot R."/>
        </authorList>
    </citation>
    <scope>NUCLEOTIDE SEQUENCE</scope>
    <source>
        <strain evidence="3">COR51</strain>
    </source>
</reference>
<reference evidence="3" key="1">
    <citation type="journal article" date="2022" name="Microbiol. Spectr.">
        <title>An Nuclear Magnetic Resonance Fingerprint Matching Approach for the Identification and Structural Re-Evaluation of Pseudomonas Lipopeptides.</title>
        <authorList>
            <person name="De Roo V."/>
            <person name="Verleysen Y."/>
            <person name="Kovacs B."/>
            <person name="De Vleeschouwer M."/>
            <person name="Muangkaew P."/>
            <person name="Girard L."/>
            <person name="Hofte M."/>
            <person name="De Mot R."/>
            <person name="Madder A."/>
            <person name="Geudens N."/>
            <person name="Martins J.C."/>
        </authorList>
    </citation>
    <scope>NUCLEOTIDE SEQUENCE</scope>
    <source>
        <strain evidence="3">COR51</strain>
    </source>
</reference>
<dbReference type="RefSeq" id="WP_262951457.1">
    <property type="nucleotide sequence ID" value="NZ_JAOSLA010000015.1"/>
</dbReference>
<gene>
    <name evidence="3" type="ORF">OC929_12015</name>
</gene>
<comment type="caution">
    <text evidence="3">The sequence shown here is derived from an EMBL/GenBank/DDBJ whole genome shotgun (WGS) entry which is preliminary data.</text>
</comment>
<evidence type="ECO:0000313" key="3">
    <source>
        <dbReference type="EMBL" id="MCU7238780.1"/>
    </source>
</evidence>
<sequence>MSSLSMIKNIQYLRFLAAALVVFAHSNLQIYGVGPQLTNLGGFGVDIFFVVSGFIMPYIIFGGLYREGVSAKMGAAGFLWRRITRIWPMYFLTIVMVLFISYLVSTGAIPNVTADLAYIFNGSKIEPAWIFQTLTFSHWDRPPILGIGWTLQVEFLFYAAIAFALAASAKTLEGIEAILIAFFFTALIMSPSSPIASAFSNAMVIEFLLGFFLYRTVSRGLLIQKHIAMILVVITIPAVLLIEHTGAIKLQGNLYRPIAWGVPAFFLTWAALSLESYTPKIPTLELLGDASYSLYLTHGFVSPVFVYLLVSTGIASALSWWFYLPLYLIVCQLIGLAAHLYIEKPLNRYIRNLVRVEKKCATA</sequence>
<feature type="transmembrane region" description="Helical" evidence="1">
    <location>
        <begin position="226"/>
        <end position="242"/>
    </location>
</feature>